<gene>
    <name evidence="2" type="ORF">P8V03_16415</name>
</gene>
<dbReference type="Proteomes" id="UP001281656">
    <property type="component" value="Unassembled WGS sequence"/>
</dbReference>
<feature type="transmembrane region" description="Helical" evidence="1">
    <location>
        <begin position="125"/>
        <end position="145"/>
    </location>
</feature>
<protein>
    <submittedName>
        <fullName evidence="2">TIGR01906 family membrane protein</fullName>
    </submittedName>
</protein>
<feature type="transmembrane region" description="Helical" evidence="1">
    <location>
        <begin position="179"/>
        <end position="202"/>
    </location>
</feature>
<keyword evidence="3" id="KW-1185">Reference proteome</keyword>
<proteinExistence type="predicted"/>
<dbReference type="NCBIfam" id="TIGR01906">
    <property type="entry name" value="integ_TIGR01906"/>
    <property type="match status" value="1"/>
</dbReference>
<keyword evidence="1" id="KW-0812">Transmembrane</keyword>
<reference evidence="2 3" key="1">
    <citation type="submission" date="2023-04" db="EMBL/GenBank/DDBJ databases">
        <title>Clostridium tannerae sp. nov., isolated from the fecal material of an alpaca.</title>
        <authorList>
            <person name="Miller S."/>
            <person name="Hendry M."/>
            <person name="King J."/>
            <person name="Sankaranarayanan K."/>
            <person name="Lawson P.A."/>
        </authorList>
    </citation>
    <scope>NUCLEOTIDE SEQUENCE [LARGE SCALE GENOMIC DNA]</scope>
    <source>
        <strain evidence="2 3">A1-XYC3</strain>
    </source>
</reference>
<dbReference type="RefSeq" id="WP_318799006.1">
    <property type="nucleotide sequence ID" value="NZ_JARUJP010000027.1"/>
</dbReference>
<keyword evidence="1" id="KW-1133">Transmembrane helix</keyword>
<dbReference type="EMBL" id="JARUJP010000027">
    <property type="protein sequence ID" value="MDW8802731.1"/>
    <property type="molecule type" value="Genomic_DNA"/>
</dbReference>
<sequence length="213" mass="25111">MKTIARLLLTFSLLLFITASSVKIALNFKALYYWDVEHLNIKSYTTLSKEEIKSTYDYLINFINTDKTDEFRIPLLPSSKEAAIHFQEVKSLFIKLNYILFSSAIVSAAGIYYMKKYRDFSPLKWCSIMIWLSFIVLSGTFYINFDKSFNFFHKVLFNNDYWLFSPKTDPVINILPQEFFLHCAILILLLIVLWSAFLLIIFRKLNKDKRVSI</sequence>
<comment type="caution">
    <text evidence="2">The sequence shown here is derived from an EMBL/GenBank/DDBJ whole genome shotgun (WGS) entry which is preliminary data.</text>
</comment>
<name>A0ABU4JXT9_9CLOT</name>
<accession>A0ABU4JXT9</accession>
<keyword evidence="1" id="KW-0472">Membrane</keyword>
<dbReference type="Pfam" id="PF07314">
    <property type="entry name" value="Lit"/>
    <property type="match status" value="1"/>
</dbReference>
<evidence type="ECO:0000256" key="1">
    <source>
        <dbReference type="SAM" id="Phobius"/>
    </source>
</evidence>
<feature type="transmembrane region" description="Helical" evidence="1">
    <location>
        <begin position="96"/>
        <end position="113"/>
    </location>
</feature>
<dbReference type="InterPro" id="IPR010178">
    <property type="entry name" value="Lit"/>
</dbReference>
<organism evidence="2 3">
    <name type="scientific">Clostridium tanneri</name>
    <dbReference type="NCBI Taxonomy" id="3037988"/>
    <lineage>
        <taxon>Bacteria</taxon>
        <taxon>Bacillati</taxon>
        <taxon>Bacillota</taxon>
        <taxon>Clostridia</taxon>
        <taxon>Eubacteriales</taxon>
        <taxon>Clostridiaceae</taxon>
        <taxon>Clostridium</taxon>
    </lineage>
</organism>
<evidence type="ECO:0000313" key="3">
    <source>
        <dbReference type="Proteomes" id="UP001281656"/>
    </source>
</evidence>
<evidence type="ECO:0000313" key="2">
    <source>
        <dbReference type="EMBL" id="MDW8802731.1"/>
    </source>
</evidence>